<feature type="domain" description="RGS" evidence="2">
    <location>
        <begin position="617"/>
        <end position="740"/>
    </location>
</feature>
<protein>
    <recommendedName>
        <fullName evidence="2">RGS domain-containing protein</fullName>
    </recommendedName>
</protein>
<dbReference type="Gene3D" id="1.10.167.10">
    <property type="entry name" value="Regulator of G-protein Signalling 4, domain 2"/>
    <property type="match status" value="1"/>
</dbReference>
<keyword evidence="1" id="KW-1133">Transmembrane helix</keyword>
<feature type="transmembrane region" description="Helical" evidence="1">
    <location>
        <begin position="572"/>
        <end position="595"/>
    </location>
</feature>
<dbReference type="InterPro" id="IPR016137">
    <property type="entry name" value="RGS"/>
</dbReference>
<dbReference type="AlphaFoldDB" id="A0AA88GRD9"/>
<dbReference type="InterPro" id="IPR044926">
    <property type="entry name" value="RGS_subdomain_2"/>
</dbReference>
<evidence type="ECO:0000313" key="3">
    <source>
        <dbReference type="EMBL" id="KAG2382942.1"/>
    </source>
</evidence>
<dbReference type="Pfam" id="PF00615">
    <property type="entry name" value="RGS"/>
    <property type="match status" value="1"/>
</dbReference>
<name>A0AA88GRD9_NAELO</name>
<gene>
    <name evidence="3" type="ORF">C9374_004909</name>
</gene>
<dbReference type="GeneID" id="68097364"/>
<proteinExistence type="predicted"/>
<sequence>MHPSIRTVTIIVTTIMHFMITVVHCRDLHSLSPSSSSSPTSLRFQYSDIKTLKTSILSTTTTTSVILGAANYVSLFLWNDLKYSSLSEVYESLSSKRPLRFFSYTFQPDAQRHIMTRVIPRSFLSLSFNSSTTTNNISEESLTTGLWTYSQVSLGASTDCLYGSVFEHFDILIDTPDVFAKRLRFASSHFGRRKPFQSGLLNPNDFQHIPLFPSMVWIYNGSLIELEDISTNHFMTTSMMTVLKQNSTLTNLTCLDSVIHDARVFERLHGIANFTEQDLHALTLFMNISTTLNYTFEIINKAFTTISMEITTTTTTWTKQQVRNNLWPSSCFYCSTSGCVAERWAQQDYLDISVASVGIFFYLILFSSKAFLHPSIKRKFGNAYLGPFLIMVGFAVNSPALANHCSTGAGLVFSYCIFTLSLVYICTMLRFYYLRNIYWIIDKTDCVKIHKVLSTLPVGIIITIFVPLILAAILTIPHIVLVRTFNSTTINLNFNLMVLGMALIPSILGSLVVAFDIVKHRKSIKEKGLRRFLFFEDPFFVRVDLISLNIIVIFMVAVLLSVGTSSNNLVPIFRFICGLCGYLVCGGANIIVILVQHLLFRASSLEKQAQSEHDQFDFHHLMESNNESFYKLFKEYCSGESSTENILLFETLKKLKDQQSLTLNDMHYISKTFLNMYSLYEVNIPSSVRADFGKAIKDHEASTLTTIHISVIEPLYIEVMANLKDTFRRLEKTSVFAKWKHFYQVQKVQSVI</sequence>
<keyword evidence="4" id="KW-1185">Reference proteome</keyword>
<feature type="transmembrane region" description="Helical" evidence="1">
    <location>
        <begin position="352"/>
        <end position="372"/>
    </location>
</feature>
<evidence type="ECO:0000313" key="4">
    <source>
        <dbReference type="Proteomes" id="UP000816034"/>
    </source>
</evidence>
<dbReference type="EMBL" id="PYSW02000022">
    <property type="protein sequence ID" value="KAG2382942.1"/>
    <property type="molecule type" value="Genomic_DNA"/>
</dbReference>
<accession>A0AA88GRD9</accession>
<dbReference type="InterPro" id="IPR036305">
    <property type="entry name" value="RGS_sf"/>
</dbReference>
<evidence type="ECO:0000256" key="1">
    <source>
        <dbReference type="SAM" id="Phobius"/>
    </source>
</evidence>
<dbReference type="RefSeq" id="XP_044548621.1">
    <property type="nucleotide sequence ID" value="XM_044694600.1"/>
</dbReference>
<feature type="transmembrane region" description="Helical" evidence="1">
    <location>
        <begin position="539"/>
        <end position="560"/>
    </location>
</feature>
<keyword evidence="1" id="KW-0472">Membrane</keyword>
<feature type="transmembrane region" description="Helical" evidence="1">
    <location>
        <begin position="496"/>
        <end position="518"/>
    </location>
</feature>
<keyword evidence="1" id="KW-0812">Transmembrane</keyword>
<feature type="transmembrane region" description="Helical" evidence="1">
    <location>
        <begin position="452"/>
        <end position="476"/>
    </location>
</feature>
<evidence type="ECO:0000259" key="2">
    <source>
        <dbReference type="SMART" id="SM00315"/>
    </source>
</evidence>
<dbReference type="SMART" id="SM00315">
    <property type="entry name" value="RGS"/>
    <property type="match status" value="1"/>
</dbReference>
<reference evidence="3 4" key="1">
    <citation type="journal article" date="2018" name="BMC Genomics">
        <title>The genome of Naegleria lovaniensis, the basis for a comparative approach to unravel pathogenicity factors of the human pathogenic amoeba N. fowleri.</title>
        <authorList>
            <person name="Liechti N."/>
            <person name="Schurch N."/>
            <person name="Bruggmann R."/>
            <person name="Wittwer M."/>
        </authorList>
    </citation>
    <scope>NUCLEOTIDE SEQUENCE [LARGE SCALE GENOMIC DNA]</scope>
    <source>
        <strain evidence="3 4">ATCC 30569</strain>
    </source>
</reference>
<comment type="caution">
    <text evidence="3">The sequence shown here is derived from an EMBL/GenBank/DDBJ whole genome shotgun (WGS) entry which is preliminary data.</text>
</comment>
<feature type="transmembrane region" description="Helical" evidence="1">
    <location>
        <begin position="408"/>
        <end position="432"/>
    </location>
</feature>
<feature type="transmembrane region" description="Helical" evidence="1">
    <location>
        <begin position="384"/>
        <end position="402"/>
    </location>
</feature>
<organism evidence="3 4">
    <name type="scientific">Naegleria lovaniensis</name>
    <name type="common">Amoeba</name>
    <dbReference type="NCBI Taxonomy" id="51637"/>
    <lineage>
        <taxon>Eukaryota</taxon>
        <taxon>Discoba</taxon>
        <taxon>Heterolobosea</taxon>
        <taxon>Tetramitia</taxon>
        <taxon>Eutetramitia</taxon>
        <taxon>Vahlkampfiidae</taxon>
        <taxon>Naegleria</taxon>
    </lineage>
</organism>
<dbReference type="SUPFAM" id="SSF48097">
    <property type="entry name" value="Regulator of G-protein signaling, RGS"/>
    <property type="match status" value="1"/>
</dbReference>
<dbReference type="Proteomes" id="UP000816034">
    <property type="component" value="Unassembled WGS sequence"/>
</dbReference>